<dbReference type="EMBL" id="BJYK01000001">
    <property type="protein sequence ID" value="GEN78554.1"/>
    <property type="molecule type" value="Genomic_DNA"/>
</dbReference>
<dbReference type="InterPro" id="IPR000644">
    <property type="entry name" value="CBS_dom"/>
</dbReference>
<dbReference type="GO" id="GO:0050660">
    <property type="term" value="F:flavin adenine dinucleotide binding"/>
    <property type="evidence" value="ECO:0007669"/>
    <property type="project" value="InterPro"/>
</dbReference>
<protein>
    <recommendedName>
        <fullName evidence="8">CBS domain-containing protein</fullName>
    </recommendedName>
</protein>
<evidence type="ECO:0000256" key="5">
    <source>
        <dbReference type="ARBA" id="ARBA00023122"/>
    </source>
</evidence>
<dbReference type="Pfam" id="PF03471">
    <property type="entry name" value="CorC_HlyC"/>
    <property type="match status" value="1"/>
</dbReference>
<feature type="domain" description="CBS" evidence="8">
    <location>
        <begin position="260"/>
        <end position="317"/>
    </location>
</feature>
<dbReference type="AlphaFoldDB" id="A0A511YTN5"/>
<evidence type="ECO:0000259" key="8">
    <source>
        <dbReference type="PROSITE" id="PS51371"/>
    </source>
</evidence>
<dbReference type="InterPro" id="IPR005170">
    <property type="entry name" value="Transptr-assoc_dom"/>
</dbReference>
<keyword evidence="5 6" id="KW-0129">CBS domain</keyword>
<feature type="domain" description="CBS" evidence="8">
    <location>
        <begin position="194"/>
        <end position="255"/>
    </location>
</feature>
<comment type="caution">
    <text evidence="9">The sequence shown here is derived from an EMBL/GenBank/DDBJ whole genome shotgun (WGS) entry which is preliminary data.</text>
</comment>
<feature type="transmembrane region" description="Helical" evidence="7">
    <location>
        <begin position="90"/>
        <end position="109"/>
    </location>
</feature>
<keyword evidence="7" id="KW-1133">Transmembrane helix</keyword>
<dbReference type="RefSeq" id="WP_034244571.1">
    <property type="nucleotide sequence ID" value="NZ_BJYK01000001.1"/>
</dbReference>
<gene>
    <name evidence="9" type="ORF">AFE02nite_02880</name>
</gene>
<evidence type="ECO:0000256" key="2">
    <source>
        <dbReference type="ARBA" id="ARBA00006337"/>
    </source>
</evidence>
<dbReference type="PROSITE" id="PS51371">
    <property type="entry name" value="CBS"/>
    <property type="match status" value="2"/>
</dbReference>
<keyword evidence="4" id="KW-0677">Repeat</keyword>
<dbReference type="Proteomes" id="UP000321484">
    <property type="component" value="Unassembled WGS sequence"/>
</dbReference>
<keyword evidence="10" id="KW-1185">Reference proteome</keyword>
<dbReference type="InterPro" id="IPR044751">
    <property type="entry name" value="Ion_transp-like_CBS"/>
</dbReference>
<keyword evidence="3" id="KW-1003">Cell membrane</keyword>
<evidence type="ECO:0000256" key="1">
    <source>
        <dbReference type="ARBA" id="ARBA00004651"/>
    </source>
</evidence>
<evidence type="ECO:0000256" key="7">
    <source>
        <dbReference type="SAM" id="Phobius"/>
    </source>
</evidence>
<accession>A0A511YTN5</accession>
<dbReference type="InterPro" id="IPR036318">
    <property type="entry name" value="FAD-bd_PCMH-like_sf"/>
</dbReference>
<dbReference type="Gene3D" id="3.10.580.10">
    <property type="entry name" value="CBS-domain"/>
    <property type="match status" value="1"/>
</dbReference>
<evidence type="ECO:0000256" key="3">
    <source>
        <dbReference type="ARBA" id="ARBA00022475"/>
    </source>
</evidence>
<dbReference type="Gene3D" id="3.30.465.10">
    <property type="match status" value="1"/>
</dbReference>
<evidence type="ECO:0000313" key="9">
    <source>
        <dbReference type="EMBL" id="GEN78554.1"/>
    </source>
</evidence>
<evidence type="ECO:0000256" key="4">
    <source>
        <dbReference type="ARBA" id="ARBA00022737"/>
    </source>
</evidence>
<dbReference type="FunFam" id="3.10.580.10:FF:000002">
    <property type="entry name" value="Magnesium/cobalt efflux protein CorC"/>
    <property type="match status" value="1"/>
</dbReference>
<dbReference type="PANTHER" id="PTHR22777:SF32">
    <property type="entry name" value="UPF0053 INNER MEMBRANE PROTEIN YFJD"/>
    <property type="match status" value="1"/>
</dbReference>
<comment type="similarity">
    <text evidence="2">Belongs to the UPF0053 family.</text>
</comment>
<dbReference type="Pfam" id="PF00571">
    <property type="entry name" value="CBS"/>
    <property type="match status" value="2"/>
</dbReference>
<sequence length="413" mass="43088">MTGAPVGWLVVAAVAATVLAALLSAGEAAVLRTGRSSWAAGHARDASSRVPALLADAGRTAAAATGLGVVLEAVAAICVTVTLAAVGLGWWQVLLLALLLLAASSLVVVRAVPRTVGRRFPEATLGATAGLLAVARAIGHPVRGLVPVAAEPIDDSQILEMLDRAERSEAIEADEGEMFRSVLELGDTITRAVMVPRTEMITLAAGTPLRKALGLFLKSGYSRVPVVGESVDDVLGVLYLKDVVRRMYTVGDQDEPADALLRRPVFVPESKPVDDLLHDMQAGASHMAMVVDEFGGIAGLVTVEDALEEIVGELTDEHDQAAPEVEDLGDGRYRVPSRMPLGELGELFGLEIDDDDVDSAGGLLAKALGKVPLAGSSAEVAGLRLTADRVEGRRKQVATVLAERVAQDEESDA</sequence>
<keyword evidence="7" id="KW-0812">Transmembrane</keyword>
<dbReference type="OrthoDB" id="110231at2"/>
<evidence type="ECO:0000313" key="10">
    <source>
        <dbReference type="Proteomes" id="UP000321484"/>
    </source>
</evidence>
<keyword evidence="7" id="KW-0472">Membrane</keyword>
<dbReference type="SMART" id="SM00116">
    <property type="entry name" value="CBS"/>
    <property type="match status" value="2"/>
</dbReference>
<dbReference type="InterPro" id="IPR046342">
    <property type="entry name" value="CBS_dom_sf"/>
</dbReference>
<evidence type="ECO:0000256" key="6">
    <source>
        <dbReference type="PROSITE-ProRule" id="PRU00703"/>
    </source>
</evidence>
<dbReference type="SUPFAM" id="SSF56176">
    <property type="entry name" value="FAD-binding/transporter-associated domain-like"/>
    <property type="match status" value="1"/>
</dbReference>
<dbReference type="GO" id="GO:0005886">
    <property type="term" value="C:plasma membrane"/>
    <property type="evidence" value="ECO:0007669"/>
    <property type="project" value="UniProtKB-SubCell"/>
</dbReference>
<name>A0A511YTN5_9CELL</name>
<feature type="transmembrane region" description="Helical" evidence="7">
    <location>
        <begin position="61"/>
        <end position="84"/>
    </location>
</feature>
<dbReference type="SUPFAM" id="SSF54631">
    <property type="entry name" value="CBS-domain pair"/>
    <property type="match status" value="1"/>
</dbReference>
<feature type="transmembrane region" description="Helical" evidence="7">
    <location>
        <begin position="6"/>
        <end position="25"/>
    </location>
</feature>
<dbReference type="PANTHER" id="PTHR22777">
    <property type="entry name" value="HEMOLYSIN-RELATED"/>
    <property type="match status" value="1"/>
</dbReference>
<dbReference type="InterPro" id="IPR016169">
    <property type="entry name" value="FAD-bd_PCMH_sub2"/>
</dbReference>
<organism evidence="9 10">
    <name type="scientific">Actinotalea fermentans</name>
    <dbReference type="NCBI Taxonomy" id="43671"/>
    <lineage>
        <taxon>Bacteria</taxon>
        <taxon>Bacillati</taxon>
        <taxon>Actinomycetota</taxon>
        <taxon>Actinomycetes</taxon>
        <taxon>Micrococcales</taxon>
        <taxon>Cellulomonadaceae</taxon>
        <taxon>Actinotalea</taxon>
    </lineage>
</organism>
<comment type="subcellular location">
    <subcellularLocation>
        <location evidence="1">Cell membrane</location>
        <topology evidence="1">Multi-pass membrane protein</topology>
    </subcellularLocation>
</comment>
<dbReference type="CDD" id="cd04590">
    <property type="entry name" value="CBS_pair_CorC_HlyC_assoc"/>
    <property type="match status" value="1"/>
</dbReference>
<reference evidence="9 10" key="1">
    <citation type="submission" date="2019-07" db="EMBL/GenBank/DDBJ databases">
        <title>Whole genome shotgun sequence of Actinotalea fermentans NBRC 105374.</title>
        <authorList>
            <person name="Hosoyama A."/>
            <person name="Uohara A."/>
            <person name="Ohji S."/>
            <person name="Ichikawa N."/>
        </authorList>
    </citation>
    <scope>NUCLEOTIDE SEQUENCE [LARGE SCALE GENOMIC DNA]</scope>
    <source>
        <strain evidence="9 10">NBRC 105374</strain>
    </source>
</reference>
<proteinExistence type="inferred from homology"/>
<dbReference type="SMART" id="SM01091">
    <property type="entry name" value="CorC_HlyC"/>
    <property type="match status" value="1"/>
</dbReference>